<comment type="caution">
    <text evidence="1">The sequence shown here is derived from an EMBL/GenBank/DDBJ whole genome shotgun (WGS) entry which is preliminary data.</text>
</comment>
<organism evidence="1 2">
    <name type="scientific">Mycena maculata</name>
    <dbReference type="NCBI Taxonomy" id="230809"/>
    <lineage>
        <taxon>Eukaryota</taxon>
        <taxon>Fungi</taxon>
        <taxon>Dikarya</taxon>
        <taxon>Basidiomycota</taxon>
        <taxon>Agaricomycotina</taxon>
        <taxon>Agaricomycetes</taxon>
        <taxon>Agaricomycetidae</taxon>
        <taxon>Agaricales</taxon>
        <taxon>Marasmiineae</taxon>
        <taxon>Mycenaceae</taxon>
        <taxon>Mycena</taxon>
    </lineage>
</organism>
<dbReference type="AlphaFoldDB" id="A0AAD7NAR3"/>
<proteinExistence type="predicted"/>
<keyword evidence="2" id="KW-1185">Reference proteome</keyword>
<dbReference type="EMBL" id="JARJLG010000076">
    <property type="protein sequence ID" value="KAJ7751901.1"/>
    <property type="molecule type" value="Genomic_DNA"/>
</dbReference>
<reference evidence="1" key="1">
    <citation type="submission" date="2023-03" db="EMBL/GenBank/DDBJ databases">
        <title>Massive genome expansion in bonnet fungi (Mycena s.s.) driven by repeated elements and novel gene families across ecological guilds.</title>
        <authorList>
            <consortium name="Lawrence Berkeley National Laboratory"/>
            <person name="Harder C.B."/>
            <person name="Miyauchi S."/>
            <person name="Viragh M."/>
            <person name="Kuo A."/>
            <person name="Thoen E."/>
            <person name="Andreopoulos B."/>
            <person name="Lu D."/>
            <person name="Skrede I."/>
            <person name="Drula E."/>
            <person name="Henrissat B."/>
            <person name="Morin E."/>
            <person name="Kohler A."/>
            <person name="Barry K."/>
            <person name="LaButti K."/>
            <person name="Morin E."/>
            <person name="Salamov A."/>
            <person name="Lipzen A."/>
            <person name="Mereny Z."/>
            <person name="Hegedus B."/>
            <person name="Baldrian P."/>
            <person name="Stursova M."/>
            <person name="Weitz H."/>
            <person name="Taylor A."/>
            <person name="Grigoriev I.V."/>
            <person name="Nagy L.G."/>
            <person name="Martin F."/>
            <person name="Kauserud H."/>
        </authorList>
    </citation>
    <scope>NUCLEOTIDE SEQUENCE</scope>
    <source>
        <strain evidence="1">CBHHK188m</strain>
    </source>
</reference>
<sequence length="390" mass="42797">MASLSDLPQELVAKIVAEFHDDTPNLRTCAVISRTFLPWSRLHLFSAVRLTGRNAYAFRILIAPSPTVAMYVRQLDIPMEVSLPTFALLPPQTLAHLPNVTHLSSHCDPFGFRQLSATEKLVLVGATRQLTTVHVFIDRVWSLPEWAVLLNGCCSLTELAIHAESTGWSVEEAVVQMPVVAPESTPRLHTLRISGDCKILIPLGNWLVPSGFLAALHTLATDVLYLQDDYDAPDYRQPIVLAAAPTLQTLSLHLDPPMTLAATPHAISIASFPRLRKLHLRGVPDATIGASLQWLVALLQAPTDISPGHGALEEISVDHTMIRRDLLEIPHATWNALESALLPEAKFRMLTFKGYEGSAIGMADAFAHFSATMRDRLPALHAKGALQMLE</sequence>
<evidence type="ECO:0000313" key="2">
    <source>
        <dbReference type="Proteomes" id="UP001215280"/>
    </source>
</evidence>
<dbReference type="Proteomes" id="UP001215280">
    <property type="component" value="Unassembled WGS sequence"/>
</dbReference>
<accession>A0AAD7NAR3</accession>
<evidence type="ECO:0000313" key="1">
    <source>
        <dbReference type="EMBL" id="KAJ7751901.1"/>
    </source>
</evidence>
<name>A0AAD7NAR3_9AGAR</name>
<protein>
    <submittedName>
        <fullName evidence="1">Uncharacterized protein</fullName>
    </submittedName>
</protein>
<gene>
    <name evidence="1" type="ORF">DFH07DRAFT_523898</name>
</gene>